<feature type="non-terminal residue" evidence="2">
    <location>
        <position position="1"/>
    </location>
</feature>
<organism evidence="2 3">
    <name type="scientific">Xenoophorus captivus</name>
    <dbReference type="NCBI Taxonomy" id="1517983"/>
    <lineage>
        <taxon>Eukaryota</taxon>
        <taxon>Metazoa</taxon>
        <taxon>Chordata</taxon>
        <taxon>Craniata</taxon>
        <taxon>Vertebrata</taxon>
        <taxon>Euteleostomi</taxon>
        <taxon>Actinopterygii</taxon>
        <taxon>Neopterygii</taxon>
        <taxon>Teleostei</taxon>
        <taxon>Neoteleostei</taxon>
        <taxon>Acanthomorphata</taxon>
        <taxon>Ovalentaria</taxon>
        <taxon>Atherinomorphae</taxon>
        <taxon>Cyprinodontiformes</taxon>
        <taxon>Goodeidae</taxon>
        <taxon>Xenoophorus</taxon>
    </lineage>
</organism>
<evidence type="ECO:0000256" key="1">
    <source>
        <dbReference type="SAM" id="MobiDB-lite"/>
    </source>
</evidence>
<evidence type="ECO:0000313" key="2">
    <source>
        <dbReference type="EMBL" id="MEQ2213790.1"/>
    </source>
</evidence>
<sequence length="56" mass="5986">VMTAPSVCGTWRVRPASRSSPPTGRSLTSPSTMWHSTQLNATSAAPELTHSPRSSY</sequence>
<dbReference type="Proteomes" id="UP001434883">
    <property type="component" value="Unassembled WGS sequence"/>
</dbReference>
<reference evidence="2 3" key="1">
    <citation type="submission" date="2021-06" db="EMBL/GenBank/DDBJ databases">
        <authorList>
            <person name="Palmer J.M."/>
        </authorList>
    </citation>
    <scope>NUCLEOTIDE SEQUENCE [LARGE SCALE GENOMIC DNA]</scope>
    <source>
        <strain evidence="2 3">XC_2019</strain>
        <tissue evidence="2">Muscle</tissue>
    </source>
</reference>
<protein>
    <submittedName>
        <fullName evidence="2">Uncharacterized protein</fullName>
    </submittedName>
</protein>
<proteinExistence type="predicted"/>
<feature type="compositionally biased region" description="Polar residues" evidence="1">
    <location>
        <begin position="17"/>
        <end position="43"/>
    </location>
</feature>
<evidence type="ECO:0000313" key="3">
    <source>
        <dbReference type="Proteomes" id="UP001434883"/>
    </source>
</evidence>
<dbReference type="EMBL" id="JAHRIN010063385">
    <property type="protein sequence ID" value="MEQ2213790.1"/>
    <property type="molecule type" value="Genomic_DNA"/>
</dbReference>
<name>A0ABV0RZS7_9TELE</name>
<gene>
    <name evidence="2" type="ORF">XENOCAPTIV_021024</name>
</gene>
<keyword evidence="3" id="KW-1185">Reference proteome</keyword>
<feature type="region of interest" description="Disordered" evidence="1">
    <location>
        <begin position="1"/>
        <end position="56"/>
    </location>
</feature>
<feature type="non-terminal residue" evidence="2">
    <location>
        <position position="56"/>
    </location>
</feature>
<accession>A0ABV0RZS7</accession>
<comment type="caution">
    <text evidence="2">The sequence shown here is derived from an EMBL/GenBank/DDBJ whole genome shotgun (WGS) entry which is preliminary data.</text>
</comment>